<keyword evidence="3" id="KW-0067">ATP-binding</keyword>
<keyword evidence="7" id="KW-0804">Transcription</keyword>
<organism evidence="11 12">
    <name type="scientific">Robertkochia marina</name>
    <dbReference type="NCBI Taxonomy" id="1227945"/>
    <lineage>
        <taxon>Bacteria</taxon>
        <taxon>Pseudomonadati</taxon>
        <taxon>Bacteroidota</taxon>
        <taxon>Flavobacteriia</taxon>
        <taxon>Flavobacteriales</taxon>
        <taxon>Flavobacteriaceae</taxon>
        <taxon>Robertkochia</taxon>
    </lineage>
</organism>
<dbReference type="InterPro" id="IPR025943">
    <property type="entry name" value="Sigma_54_int_dom_ATP-bd_2"/>
</dbReference>
<dbReference type="InterPro" id="IPR001789">
    <property type="entry name" value="Sig_transdc_resp-reg_receiver"/>
</dbReference>
<keyword evidence="12" id="KW-1185">Reference proteome</keyword>
<dbReference type="PANTHER" id="PTHR32071:SF81">
    <property type="entry name" value="PROPIONATE CATABOLISM OPERON REGULATORY PROTEIN"/>
    <property type="match status" value="1"/>
</dbReference>
<dbReference type="InterPro" id="IPR058031">
    <property type="entry name" value="AAA_lid_NorR"/>
</dbReference>
<dbReference type="OrthoDB" id="5401077at2"/>
<keyword evidence="6" id="KW-0238">DNA-binding</keyword>
<evidence type="ECO:0000256" key="1">
    <source>
        <dbReference type="ARBA" id="ARBA00022553"/>
    </source>
</evidence>
<dbReference type="PROSITE" id="PS00675">
    <property type="entry name" value="SIGMA54_INTERACT_1"/>
    <property type="match status" value="1"/>
</dbReference>
<dbReference type="Pfam" id="PF00072">
    <property type="entry name" value="Response_reg"/>
    <property type="match status" value="1"/>
</dbReference>
<dbReference type="InterPro" id="IPR002078">
    <property type="entry name" value="Sigma_54_int"/>
</dbReference>
<dbReference type="PANTHER" id="PTHR32071">
    <property type="entry name" value="TRANSCRIPTIONAL REGULATORY PROTEIN"/>
    <property type="match status" value="1"/>
</dbReference>
<evidence type="ECO:0000256" key="3">
    <source>
        <dbReference type="ARBA" id="ARBA00022840"/>
    </source>
</evidence>
<dbReference type="GO" id="GO:0043565">
    <property type="term" value="F:sequence-specific DNA binding"/>
    <property type="evidence" value="ECO:0007669"/>
    <property type="project" value="InterPro"/>
</dbReference>
<dbReference type="CDD" id="cd00156">
    <property type="entry name" value="REC"/>
    <property type="match status" value="1"/>
</dbReference>
<dbReference type="InterPro" id="IPR003593">
    <property type="entry name" value="AAA+_ATPase"/>
</dbReference>
<dbReference type="Gene3D" id="3.40.50.2300">
    <property type="match status" value="1"/>
</dbReference>
<dbReference type="GO" id="GO:0006355">
    <property type="term" value="P:regulation of DNA-templated transcription"/>
    <property type="evidence" value="ECO:0007669"/>
    <property type="project" value="InterPro"/>
</dbReference>
<feature type="domain" description="Sigma-54 factor interaction" evidence="9">
    <location>
        <begin position="147"/>
        <end position="376"/>
    </location>
</feature>
<evidence type="ECO:0000313" key="12">
    <source>
        <dbReference type="Proteomes" id="UP000305939"/>
    </source>
</evidence>
<dbReference type="Proteomes" id="UP000305939">
    <property type="component" value="Unassembled WGS sequence"/>
</dbReference>
<dbReference type="Gene3D" id="3.40.50.300">
    <property type="entry name" value="P-loop containing nucleotide triphosphate hydrolases"/>
    <property type="match status" value="1"/>
</dbReference>
<proteinExistence type="predicted"/>
<dbReference type="EMBL" id="SSMC01000001">
    <property type="protein sequence ID" value="THD68995.1"/>
    <property type="molecule type" value="Genomic_DNA"/>
</dbReference>
<name>A0A4S3M2S9_9FLAO</name>
<evidence type="ECO:0000256" key="5">
    <source>
        <dbReference type="ARBA" id="ARBA00023015"/>
    </source>
</evidence>
<dbReference type="SMART" id="SM00448">
    <property type="entry name" value="REC"/>
    <property type="match status" value="1"/>
</dbReference>
<dbReference type="Pfam" id="PF02954">
    <property type="entry name" value="HTH_8"/>
    <property type="match status" value="1"/>
</dbReference>
<dbReference type="PROSITE" id="PS50110">
    <property type="entry name" value="RESPONSE_REGULATORY"/>
    <property type="match status" value="1"/>
</dbReference>
<dbReference type="PROSITE" id="PS50045">
    <property type="entry name" value="SIGMA54_INTERACT_4"/>
    <property type="match status" value="1"/>
</dbReference>
<evidence type="ECO:0000256" key="6">
    <source>
        <dbReference type="ARBA" id="ARBA00023125"/>
    </source>
</evidence>
<dbReference type="FunFam" id="3.40.50.300:FF:000006">
    <property type="entry name" value="DNA-binding transcriptional regulator NtrC"/>
    <property type="match status" value="1"/>
</dbReference>
<keyword evidence="5" id="KW-0805">Transcription regulation</keyword>
<dbReference type="AlphaFoldDB" id="A0A4S3M2S9"/>
<keyword evidence="2" id="KW-0547">Nucleotide-binding</keyword>
<comment type="caution">
    <text evidence="11">The sequence shown here is derived from an EMBL/GenBank/DDBJ whole genome shotgun (WGS) entry which is preliminary data.</text>
</comment>
<evidence type="ECO:0000259" key="10">
    <source>
        <dbReference type="PROSITE" id="PS50110"/>
    </source>
</evidence>
<gene>
    <name evidence="11" type="ORF">E7Z59_01300</name>
</gene>
<evidence type="ECO:0000313" key="11">
    <source>
        <dbReference type="EMBL" id="THD68995.1"/>
    </source>
</evidence>
<dbReference type="GO" id="GO:0005524">
    <property type="term" value="F:ATP binding"/>
    <property type="evidence" value="ECO:0007669"/>
    <property type="project" value="UniProtKB-KW"/>
</dbReference>
<dbReference type="InterPro" id="IPR027417">
    <property type="entry name" value="P-loop_NTPase"/>
</dbReference>
<dbReference type="SMART" id="SM00382">
    <property type="entry name" value="AAA"/>
    <property type="match status" value="1"/>
</dbReference>
<dbReference type="PROSITE" id="PS00688">
    <property type="entry name" value="SIGMA54_INTERACT_3"/>
    <property type="match status" value="1"/>
</dbReference>
<dbReference type="SUPFAM" id="SSF52172">
    <property type="entry name" value="CheY-like"/>
    <property type="match status" value="1"/>
</dbReference>
<dbReference type="PROSITE" id="PS00676">
    <property type="entry name" value="SIGMA54_INTERACT_2"/>
    <property type="match status" value="1"/>
</dbReference>
<dbReference type="PRINTS" id="PR01590">
    <property type="entry name" value="HTHFIS"/>
</dbReference>
<reference evidence="11 12" key="1">
    <citation type="submission" date="2019-04" db="EMBL/GenBank/DDBJ databases">
        <title>Draft genome sequence of Robertkochia marina CC-AMO-30D.</title>
        <authorList>
            <person name="Hameed A."/>
            <person name="Lin S.-Y."/>
            <person name="Shahina M."/>
            <person name="Lai W.-A."/>
            <person name="Young C.-C."/>
        </authorList>
    </citation>
    <scope>NUCLEOTIDE SEQUENCE [LARGE SCALE GENOMIC DNA]</scope>
    <source>
        <strain evidence="11 12">CC-AMO-30D</strain>
    </source>
</reference>
<dbReference type="FunFam" id="3.40.50.2300:FF:000018">
    <property type="entry name" value="DNA-binding transcriptional regulator NtrC"/>
    <property type="match status" value="1"/>
</dbReference>
<dbReference type="SUPFAM" id="SSF52540">
    <property type="entry name" value="P-loop containing nucleoside triphosphate hydrolases"/>
    <property type="match status" value="1"/>
</dbReference>
<dbReference type="InterPro" id="IPR025944">
    <property type="entry name" value="Sigma_54_int_dom_CS"/>
</dbReference>
<feature type="domain" description="Response regulatory" evidence="10">
    <location>
        <begin position="3"/>
        <end position="117"/>
    </location>
</feature>
<dbReference type="InterPro" id="IPR011006">
    <property type="entry name" value="CheY-like_superfamily"/>
</dbReference>
<dbReference type="InterPro" id="IPR009057">
    <property type="entry name" value="Homeodomain-like_sf"/>
</dbReference>
<dbReference type="CDD" id="cd00009">
    <property type="entry name" value="AAA"/>
    <property type="match status" value="1"/>
</dbReference>
<dbReference type="Pfam" id="PF00158">
    <property type="entry name" value="Sigma54_activat"/>
    <property type="match status" value="1"/>
</dbReference>
<evidence type="ECO:0000256" key="4">
    <source>
        <dbReference type="ARBA" id="ARBA00023012"/>
    </source>
</evidence>
<evidence type="ECO:0000256" key="8">
    <source>
        <dbReference type="PROSITE-ProRule" id="PRU00169"/>
    </source>
</evidence>
<protein>
    <submittedName>
        <fullName evidence="11">Sigma-54-dependent Fis family transcriptional regulator</fullName>
    </submittedName>
</protein>
<dbReference type="SUPFAM" id="SSF46689">
    <property type="entry name" value="Homeodomain-like"/>
    <property type="match status" value="1"/>
</dbReference>
<dbReference type="InterPro" id="IPR002197">
    <property type="entry name" value="HTH_Fis"/>
</dbReference>
<dbReference type="Pfam" id="PF25601">
    <property type="entry name" value="AAA_lid_14"/>
    <property type="match status" value="1"/>
</dbReference>
<evidence type="ECO:0000256" key="7">
    <source>
        <dbReference type="ARBA" id="ARBA00023163"/>
    </source>
</evidence>
<dbReference type="Gene3D" id="1.10.8.60">
    <property type="match status" value="1"/>
</dbReference>
<accession>A0A4S3M2S9</accession>
<sequence length="454" mass="51239">MQRLLLIEDDINFSRMFKQFLERHGYAVDACTNAEAAFEHLTSESYDLVFTDLRLPDEDGIHILSRIKDHHPHLPVILMTGYAQVASAVEAMKKGAFDYISKPFNKEEVLEVLGNALKKVPDTVPEVPNKQSNTPAAAILEDAGEKVRGISQASEKLNEYVSLVAPTDMSVLITGESGTGKEVVAQRIHNLSKRRNKPFVPVDCGAIPREIAGSEFFGHLKGSFTGAVQDKKGHFEEANGGTLFLDEVGNLPYEVQVQLLRALQERRVKPIGSSKELEVDIRVISATNEDLQEAVKDGRFREDLFHRLNEFSVRVPSLMERKEDMMIFADHFLQHSNAQLEKSVVGFSDEVIRIFQEYHWPGNLRELFNIVKRAVLLCRNGIIGKKDLPQEFIQMALADHQPARSASFSTKDHERSLILNALKEADNNKTRAAKMLQITRKTLYNKIKEYDIDS</sequence>
<evidence type="ECO:0000259" key="9">
    <source>
        <dbReference type="PROSITE" id="PS50045"/>
    </source>
</evidence>
<keyword evidence="4" id="KW-0902">Two-component regulatory system</keyword>
<dbReference type="GO" id="GO:0000160">
    <property type="term" value="P:phosphorelay signal transduction system"/>
    <property type="evidence" value="ECO:0007669"/>
    <property type="project" value="UniProtKB-KW"/>
</dbReference>
<evidence type="ECO:0000256" key="2">
    <source>
        <dbReference type="ARBA" id="ARBA00022741"/>
    </source>
</evidence>
<dbReference type="InterPro" id="IPR025662">
    <property type="entry name" value="Sigma_54_int_dom_ATP-bd_1"/>
</dbReference>
<dbReference type="Gene3D" id="1.10.10.60">
    <property type="entry name" value="Homeodomain-like"/>
    <property type="match status" value="1"/>
</dbReference>
<feature type="modified residue" description="4-aspartylphosphate" evidence="8">
    <location>
        <position position="52"/>
    </location>
</feature>
<keyword evidence="1 8" id="KW-0597">Phosphoprotein</keyword>
<dbReference type="RefSeq" id="WP_136334485.1">
    <property type="nucleotide sequence ID" value="NZ_QXMP01000004.1"/>
</dbReference>